<protein>
    <submittedName>
        <fullName evidence="1">Uncharacterized protein</fullName>
    </submittedName>
</protein>
<dbReference type="EMBL" id="CADCXN010000111">
    <property type="protein sequence ID" value="CAA9892663.1"/>
    <property type="molecule type" value="Genomic_DNA"/>
</dbReference>
<evidence type="ECO:0000313" key="2">
    <source>
        <dbReference type="Proteomes" id="UP000494216"/>
    </source>
</evidence>
<comment type="caution">
    <text evidence="1">The sequence shown here is derived from an EMBL/GenBank/DDBJ whole genome shotgun (WGS) entry which is preliminary data.</text>
</comment>
<dbReference type="AlphaFoldDB" id="A0A8S0XIS0"/>
<organism evidence="1 2">
    <name type="scientific">Candidatus Methylobacter favarea</name>
    <dbReference type="NCBI Taxonomy" id="2707345"/>
    <lineage>
        <taxon>Bacteria</taxon>
        <taxon>Pseudomonadati</taxon>
        <taxon>Pseudomonadota</taxon>
        <taxon>Gammaproteobacteria</taxon>
        <taxon>Methylococcales</taxon>
        <taxon>Methylococcaceae</taxon>
        <taxon>Methylobacter</taxon>
    </lineage>
</organism>
<dbReference type="Proteomes" id="UP000494216">
    <property type="component" value="Unassembled WGS sequence"/>
</dbReference>
<keyword evidence="2" id="KW-1185">Reference proteome</keyword>
<dbReference type="RefSeq" id="WP_174627405.1">
    <property type="nucleotide sequence ID" value="NZ_CADCXN010000111.1"/>
</dbReference>
<sequence length="445" mass="51377">MTIRTNRLNIHFNIPEIEKDFTFIRLERNQKERWWGAKELDIIMEDEGCKARAVCFAQHAYAMFYRSTITDIYEFLNSLRKKPEFSSLSVIEVFPESKYIGNANSICGVTLARILINSLAASKSRYSNFHFSNLTGSLLLVPSFSKKLYDSISVAEISITKTEFEKEFLLNVSVGTYRKKISLLHEFNTANVTRKEDIKKLLRRPEYYYHAGRNCLIRWLSFSDSTSDPKLTYIKCANNGRRLHTNFIEFDSLSNFESSRAGIFHSIFKSIKNELSKYMHVESFSRDFDHSLGLTHPIMKNPSQLLSKLDGTPMRIVDCIGNDESAELTRTLKKALAPYVSDQKQITIGKKDKVNTLNFRIIHNAAYYEDNGLKDEYLPSTDDYHRQHLTFEASNSGIHEAMVKTLIKEQLIKRDIAQGQLSLFDWLKLNATKVWIFAACDKKAK</sequence>
<proteinExistence type="predicted"/>
<name>A0A8S0XIS0_9GAMM</name>
<reference evidence="1 2" key="1">
    <citation type="submission" date="2020-02" db="EMBL/GenBank/DDBJ databases">
        <authorList>
            <person name="Hogendoorn C."/>
        </authorList>
    </citation>
    <scope>NUCLEOTIDE SEQUENCE [LARGE SCALE GENOMIC DNA]</scope>
    <source>
        <strain evidence="1">METHB21</strain>
    </source>
</reference>
<accession>A0A8S0XIS0</accession>
<gene>
    <name evidence="1" type="ORF">METHB2_780021</name>
</gene>
<evidence type="ECO:0000313" key="1">
    <source>
        <dbReference type="EMBL" id="CAA9892663.1"/>
    </source>
</evidence>